<keyword evidence="3" id="KW-0812">Transmembrane</keyword>
<proteinExistence type="predicted"/>
<dbReference type="EMBL" id="CYKH01000141">
    <property type="protein sequence ID" value="CUE72944.1"/>
    <property type="molecule type" value="Genomic_DNA"/>
</dbReference>
<dbReference type="InterPro" id="IPR010308">
    <property type="entry name" value="TRP_C"/>
</dbReference>
<feature type="transmembrane region" description="Helical" evidence="3">
    <location>
        <begin position="187"/>
        <end position="208"/>
    </location>
</feature>
<keyword evidence="3" id="KW-0472">Membrane</keyword>
<keyword evidence="4" id="KW-0732">Signal</keyword>
<feature type="region of interest" description="Disordered" evidence="2">
    <location>
        <begin position="866"/>
        <end position="893"/>
    </location>
</feature>
<feature type="region of interest" description="Disordered" evidence="2">
    <location>
        <begin position="1147"/>
        <end position="1168"/>
    </location>
</feature>
<evidence type="ECO:0000313" key="6">
    <source>
        <dbReference type="EMBL" id="CUE72944.1"/>
    </source>
</evidence>
<keyword evidence="7" id="KW-1185">Reference proteome</keyword>
<feature type="transmembrane region" description="Helical" evidence="3">
    <location>
        <begin position="532"/>
        <end position="550"/>
    </location>
</feature>
<dbReference type="PANTHER" id="PTHR31145:SF6">
    <property type="entry name" value="INTEGRAL MEMBRANE PROTEIN (AFU_ORTHOLOGUE AFUA_7G01610)"/>
    <property type="match status" value="1"/>
</dbReference>
<evidence type="ECO:0000256" key="1">
    <source>
        <dbReference type="SAM" id="Coils"/>
    </source>
</evidence>
<feature type="region of interest" description="Disordered" evidence="2">
    <location>
        <begin position="1102"/>
        <end position="1133"/>
    </location>
</feature>
<dbReference type="GO" id="GO:0016020">
    <property type="term" value="C:membrane"/>
    <property type="evidence" value="ECO:0007669"/>
    <property type="project" value="TreeGrafter"/>
</dbReference>
<accession>A0A0S4IMC4</accession>
<feature type="compositionally biased region" description="Low complexity" evidence="2">
    <location>
        <begin position="1053"/>
        <end position="1062"/>
    </location>
</feature>
<feature type="coiled-coil region" evidence="1">
    <location>
        <begin position="231"/>
        <end position="272"/>
    </location>
</feature>
<evidence type="ECO:0000256" key="3">
    <source>
        <dbReference type="SAM" id="Phobius"/>
    </source>
</evidence>
<organism evidence="6 7">
    <name type="scientific">Bodo saltans</name>
    <name type="common">Flagellated protozoan</name>
    <dbReference type="NCBI Taxonomy" id="75058"/>
    <lineage>
        <taxon>Eukaryota</taxon>
        <taxon>Discoba</taxon>
        <taxon>Euglenozoa</taxon>
        <taxon>Kinetoplastea</taxon>
        <taxon>Metakinetoplastina</taxon>
        <taxon>Eubodonida</taxon>
        <taxon>Bodonidae</taxon>
        <taxon>Bodo</taxon>
    </lineage>
</organism>
<evidence type="ECO:0000256" key="2">
    <source>
        <dbReference type="SAM" id="MobiDB-lite"/>
    </source>
</evidence>
<feature type="signal peptide" evidence="4">
    <location>
        <begin position="1"/>
        <end position="19"/>
    </location>
</feature>
<keyword evidence="3" id="KW-1133">Transmembrane helix</keyword>
<dbReference type="AlphaFoldDB" id="A0A0S4IMC4"/>
<keyword evidence="1" id="KW-0175">Coiled coil</keyword>
<protein>
    <submittedName>
        <fullName evidence="6">Membrane-associated protein, putative</fullName>
    </submittedName>
</protein>
<dbReference type="InterPro" id="IPR040241">
    <property type="entry name" value="TRP_Flc/Pkd2-like"/>
</dbReference>
<feature type="domain" description="TRP C-terminal" evidence="5">
    <location>
        <begin position="483"/>
        <end position="619"/>
    </location>
</feature>
<feature type="compositionally biased region" description="Low complexity" evidence="2">
    <location>
        <begin position="1030"/>
        <end position="1044"/>
    </location>
</feature>
<feature type="transmembrane region" description="Helical" evidence="3">
    <location>
        <begin position="594"/>
        <end position="620"/>
    </location>
</feature>
<dbReference type="Proteomes" id="UP000051952">
    <property type="component" value="Unassembled WGS sequence"/>
</dbReference>
<feature type="compositionally biased region" description="Low complexity" evidence="2">
    <location>
        <begin position="722"/>
        <end position="758"/>
    </location>
</feature>
<evidence type="ECO:0000313" key="7">
    <source>
        <dbReference type="Proteomes" id="UP000051952"/>
    </source>
</evidence>
<feature type="region of interest" description="Disordered" evidence="2">
    <location>
        <begin position="1030"/>
        <end position="1089"/>
    </location>
</feature>
<feature type="chain" id="PRO_5006621448" evidence="4">
    <location>
        <begin position="20"/>
        <end position="1183"/>
    </location>
</feature>
<sequence>MTLLFVLIFLLAATSVCNAQLAATPISSNVTVDSSSDISPLFLDTNPFSNSRSASLIATFLSGLSGAPYTACHVWRSVTLLTICRQPEQGELSVSQMPISLTITDDPTTKYYAGSALLAPVFFLGTAAVTAVASLMFTKTRGASWRRMLIHGRYPQHLLFVFFFLYQTGVSSATTVIALNPDLTSRILYAIPLAAWIAAWVVPCVYLWKAIPQRAVFIRRFRDVSDEAEIEKELHRRLIQLEKENESAEAEATRLRLEAAQEEERLKRIEDHGADAGSVKAEFGDATFVSESDALAMKNNPSLALPPPSPQHSGILMPDGIVRYPGELGASVNSAGGVGSSLSSLRFGQNLFKSLRDLIPEGEEEMLMRHTEKYVAASLRADDAEKERLRRATNLVYSKMLASQIQAMAFDDSAVQLTMTGRDRWEDQKPLSTDPEAIRMQTEAEEADDEEVIALAKQAALAAYVPAPIADYLKAKNSVKSRTGFLLMWGGFFRHFKESTYWFAIVEFSLSLIAGVLEGWKPSDASGSSCYVQSSIFLVANGTYFAMLVVLRPYVIPLEMGLVMLSSFLQIIASCFTVVAVVSGNSWGNVGANVMAVACIYLFVLKSLLDFFLVIAPLLYSLEAPWPTAKLTTYYFDTARETSDVAYYERRSRMFQNRRSSAKGEKSSGTAMRRLAIGAAKGDGDSTGSVSRSPRRSRAGSFSSVQGGGSPADGQSVSGVAPTSPTSPNSRRPLAASSSAMFQSGGAAAADANNNDSDGPPPQQLSTRTGELQVRSVDDLENEALRYRVIGGRRNAYVGSRGVPEALHPFSMVPLPGILPLPPRDPENSNIRLRNAHLASLRVNKQDAVTAKFAELFQGDFASEVSSNANGGGSASNNVDRVSSPTTRGLAGPGLAGLAFLKEEHDKERAKEQRMSQTRLNVGQLNTLGNNKDRGSAGSLKGSSSSKLYTSSQSDANSGNNKRGSNNVADDRRSGTSWGGTERHSSASRYQQHQDEDAAAHDPLLHEDDPDAIMDVLLFSRGAFHANRKALTSSSTAASEATPTIGQRSTDFSNSSFGSSPSSPLPPAAAVLPDNLHHSAPHMSGDQKRDLVSQRLLRMLQSSASLRPPPTVAAPQHFQREASTTPPRSFRGAGVYAGTLPVTTGGEANGNYSFSPQQRAASGGRSSPRRVRFLGLQEDFVEL</sequence>
<dbReference type="VEuPathDB" id="TriTrypDB:BSAL_54635"/>
<name>A0A0S4IMC4_BODSA</name>
<feature type="transmembrane region" description="Helical" evidence="3">
    <location>
        <begin position="562"/>
        <end position="582"/>
    </location>
</feature>
<dbReference type="PANTHER" id="PTHR31145">
    <property type="entry name" value="INTEGRAL MEMBRANE PROTEIN (AFU_ORTHOLOGUE AFUA_7G01610)"/>
    <property type="match status" value="1"/>
</dbReference>
<feature type="transmembrane region" description="Helical" evidence="3">
    <location>
        <begin position="158"/>
        <end position="181"/>
    </location>
</feature>
<feature type="compositionally biased region" description="Polar residues" evidence="2">
    <location>
        <begin position="955"/>
        <end position="968"/>
    </location>
</feature>
<feature type="region of interest" description="Disordered" evidence="2">
    <location>
        <begin position="678"/>
        <end position="770"/>
    </location>
</feature>
<evidence type="ECO:0000259" key="5">
    <source>
        <dbReference type="Pfam" id="PF06011"/>
    </source>
</evidence>
<gene>
    <name evidence="6" type="ORF">BSAL_54635</name>
</gene>
<evidence type="ECO:0000256" key="4">
    <source>
        <dbReference type="SAM" id="SignalP"/>
    </source>
</evidence>
<reference evidence="7" key="1">
    <citation type="submission" date="2015-09" db="EMBL/GenBank/DDBJ databases">
        <authorList>
            <consortium name="Pathogen Informatics"/>
        </authorList>
    </citation>
    <scope>NUCLEOTIDE SEQUENCE [LARGE SCALE GENOMIC DNA]</scope>
    <source>
        <strain evidence="7">Lake Konstanz</strain>
    </source>
</reference>
<feature type="compositionally biased region" description="Polar residues" evidence="2">
    <location>
        <begin position="915"/>
        <end position="930"/>
    </location>
</feature>
<feature type="compositionally biased region" description="Low complexity" evidence="2">
    <location>
        <begin position="936"/>
        <end position="954"/>
    </location>
</feature>
<feature type="compositionally biased region" description="Basic and acidic residues" evidence="2">
    <location>
        <begin position="905"/>
        <end position="914"/>
    </location>
</feature>
<dbReference type="Pfam" id="PF06011">
    <property type="entry name" value="TRP"/>
    <property type="match status" value="1"/>
</dbReference>
<feature type="transmembrane region" description="Helical" evidence="3">
    <location>
        <begin position="111"/>
        <end position="137"/>
    </location>
</feature>
<feature type="region of interest" description="Disordered" evidence="2">
    <location>
        <begin position="905"/>
        <end position="997"/>
    </location>
</feature>
<dbReference type="GO" id="GO:0055085">
    <property type="term" value="P:transmembrane transport"/>
    <property type="evidence" value="ECO:0007669"/>
    <property type="project" value="TreeGrafter"/>
</dbReference>